<evidence type="ECO:0000313" key="3">
    <source>
        <dbReference type="Proteomes" id="UP000268094"/>
    </source>
</evidence>
<proteinExistence type="predicted"/>
<dbReference type="PANTHER" id="PTHR46825">
    <property type="entry name" value="D-ALANYL-D-ALANINE-CARBOXYPEPTIDASE/ENDOPEPTIDASE AMPH"/>
    <property type="match status" value="1"/>
</dbReference>
<evidence type="ECO:0000313" key="2">
    <source>
        <dbReference type="EMBL" id="RKG93311.1"/>
    </source>
</evidence>
<dbReference type="InterPro" id="IPR012338">
    <property type="entry name" value="Beta-lactam/transpept-like"/>
</dbReference>
<dbReference type="Proteomes" id="UP000268094">
    <property type="component" value="Unassembled WGS sequence"/>
</dbReference>
<dbReference type="AlphaFoldDB" id="A0A3A8JS84"/>
<reference evidence="3" key="1">
    <citation type="submission" date="2018-09" db="EMBL/GenBank/DDBJ databases">
        <authorList>
            <person name="Livingstone P.G."/>
            <person name="Whitworth D.E."/>
        </authorList>
    </citation>
    <scope>NUCLEOTIDE SEQUENCE [LARGE SCALE GENOMIC DNA]</scope>
    <source>
        <strain evidence="3">CA054A</strain>
    </source>
</reference>
<dbReference type="Gene3D" id="3.40.710.10">
    <property type="entry name" value="DD-peptidase/beta-lactamase superfamily"/>
    <property type="match status" value="1"/>
</dbReference>
<dbReference type="Pfam" id="PF00144">
    <property type="entry name" value="Beta-lactamase"/>
    <property type="match status" value="1"/>
</dbReference>
<keyword evidence="2" id="KW-0378">Hydrolase</keyword>
<organism evidence="2 3">
    <name type="scientific">Corallococcus terminator</name>
    <dbReference type="NCBI Taxonomy" id="2316733"/>
    <lineage>
        <taxon>Bacteria</taxon>
        <taxon>Pseudomonadati</taxon>
        <taxon>Myxococcota</taxon>
        <taxon>Myxococcia</taxon>
        <taxon>Myxococcales</taxon>
        <taxon>Cystobacterineae</taxon>
        <taxon>Myxococcaceae</taxon>
        <taxon>Corallococcus</taxon>
    </lineage>
</organism>
<dbReference type="SUPFAM" id="SSF56601">
    <property type="entry name" value="beta-lactamase/transpeptidase-like"/>
    <property type="match status" value="1"/>
</dbReference>
<protein>
    <submittedName>
        <fullName evidence="2">Class A beta-lactamase-related serine hydrolase</fullName>
    </submittedName>
</protein>
<feature type="domain" description="Beta-lactamase-related" evidence="1">
    <location>
        <begin position="62"/>
        <end position="374"/>
    </location>
</feature>
<dbReference type="GO" id="GO:0016787">
    <property type="term" value="F:hydrolase activity"/>
    <property type="evidence" value="ECO:0007669"/>
    <property type="project" value="UniProtKB-KW"/>
</dbReference>
<dbReference type="InterPro" id="IPR001466">
    <property type="entry name" value="Beta-lactam-related"/>
</dbReference>
<dbReference type="EMBL" id="RAVZ01000010">
    <property type="protein sequence ID" value="RKG93311.1"/>
    <property type="molecule type" value="Genomic_DNA"/>
</dbReference>
<name>A0A3A8JS84_9BACT</name>
<sequence>MLRTHTADSPGRLWMVTHRFGRRVLGVALLLWMSGCDKDEGPVCERLAPRLQRALEVTVQAEDLPGATASLRFQDCTWRGSAGVSTVEPATGLKAEDRLRVGSITKSFVSVVALQLQAEGTLSLDAPLATWVPDFPRADRITVRQLLNHTSGAFNYTDSQAFLTQAESSPGKTWSAEELISLGAAASPSFEPGARWEYSNTNYILLGRILESVTGMPLAQQLRTRILVPLDLDSTGLEGAEPLPPLTVRGHARDTRDGAWMDLTDFIHPSAAGAAGALSSSADDLSAFYQALFERSLLAPAQLAQMTDWVATPIPDMPGYGLGLVRAVTPVGPGHGHDGGIPGFSALALYLPERKASLAMLTNREGADVLRVTGRLLEVLATE</sequence>
<evidence type="ECO:0000259" key="1">
    <source>
        <dbReference type="Pfam" id="PF00144"/>
    </source>
</evidence>
<dbReference type="PANTHER" id="PTHR46825:SF7">
    <property type="entry name" value="D-ALANYL-D-ALANINE CARBOXYPEPTIDASE"/>
    <property type="match status" value="1"/>
</dbReference>
<dbReference type="OrthoDB" id="5524666at2"/>
<gene>
    <name evidence="2" type="ORF">D7V88_02920</name>
</gene>
<keyword evidence="3" id="KW-1185">Reference proteome</keyword>
<comment type="caution">
    <text evidence="2">The sequence shown here is derived from an EMBL/GenBank/DDBJ whole genome shotgun (WGS) entry which is preliminary data.</text>
</comment>
<accession>A0A3A8JS84</accession>
<dbReference type="InterPro" id="IPR050491">
    <property type="entry name" value="AmpC-like"/>
</dbReference>